<proteinExistence type="predicted"/>
<dbReference type="PANTHER" id="PTHR46566:SF2">
    <property type="entry name" value="ATP-DEPENDENT 6-PHOSPHOFRUCTOKINASE ISOZYME 2"/>
    <property type="match status" value="1"/>
</dbReference>
<dbReference type="EMBL" id="CAXAMN010003481">
    <property type="protein sequence ID" value="CAK9004808.1"/>
    <property type="molecule type" value="Genomic_DNA"/>
</dbReference>
<comment type="caution">
    <text evidence="1">The sequence shown here is derived from an EMBL/GenBank/DDBJ whole genome shotgun (WGS) entry which is preliminary data.</text>
</comment>
<sequence>MEPSHGILVLGLNPGLQHILRLRSLDLGQVNRAEAHTLGVGGKGQNAAKAACTLALACEKARRRRVTVAQFLGGYTGEQIRQLQEQEGIEDITVAGAMTREFMTLVDFPQDSTDGINRVDEDGSTPCFATSPTVSELITPSEPVSMAAAEELLSKVVAAAPTFRGILLMGTWPSGTTRDFYMEAAKAKANDAVVLLDAAKPVQDVLDILEAGNVDIYKVNAMEICNLMGYGCKEGEASEEQIREVAAKALLRFSAVKHLAITDGAKASFLFSRDSRQGTRCTRYDLPAVPWRCARTGDFNLHSSCTQSWARKRILSGVCGVNPIGAGDTVAGVLMASLCFGVANDVEDCCVGERMEDGEAKEAMLFGLAAGSAKVKSEGEGGKLDFETMMGLKAAITATRATSQ</sequence>
<evidence type="ECO:0008006" key="3">
    <source>
        <dbReference type="Google" id="ProtNLM"/>
    </source>
</evidence>
<accession>A0ABP0IT45</accession>
<protein>
    <recommendedName>
        <fullName evidence="3">Carbohydrate kinase PfkB domain-containing protein</fullName>
    </recommendedName>
</protein>
<dbReference type="SUPFAM" id="SSF53613">
    <property type="entry name" value="Ribokinase-like"/>
    <property type="match status" value="1"/>
</dbReference>
<reference evidence="1 2" key="1">
    <citation type="submission" date="2024-02" db="EMBL/GenBank/DDBJ databases">
        <authorList>
            <person name="Chen Y."/>
            <person name="Shah S."/>
            <person name="Dougan E. K."/>
            <person name="Thang M."/>
            <person name="Chan C."/>
        </authorList>
    </citation>
    <scope>NUCLEOTIDE SEQUENCE [LARGE SCALE GENOMIC DNA]</scope>
</reference>
<organism evidence="1 2">
    <name type="scientific">Durusdinium trenchii</name>
    <dbReference type="NCBI Taxonomy" id="1381693"/>
    <lineage>
        <taxon>Eukaryota</taxon>
        <taxon>Sar</taxon>
        <taxon>Alveolata</taxon>
        <taxon>Dinophyceae</taxon>
        <taxon>Suessiales</taxon>
        <taxon>Symbiodiniaceae</taxon>
        <taxon>Durusdinium</taxon>
    </lineage>
</organism>
<gene>
    <name evidence="1" type="ORF">CCMP2556_LOCUS7825</name>
</gene>
<evidence type="ECO:0000313" key="1">
    <source>
        <dbReference type="EMBL" id="CAK9004808.1"/>
    </source>
</evidence>
<dbReference type="Proteomes" id="UP001642484">
    <property type="component" value="Unassembled WGS sequence"/>
</dbReference>
<dbReference type="InterPro" id="IPR029056">
    <property type="entry name" value="Ribokinase-like"/>
</dbReference>
<dbReference type="Gene3D" id="3.40.1190.20">
    <property type="match status" value="1"/>
</dbReference>
<keyword evidence="2" id="KW-1185">Reference proteome</keyword>
<name>A0ABP0IT45_9DINO</name>
<evidence type="ECO:0000313" key="2">
    <source>
        <dbReference type="Proteomes" id="UP001642484"/>
    </source>
</evidence>
<dbReference type="PANTHER" id="PTHR46566">
    <property type="entry name" value="1-PHOSPHOFRUCTOKINASE-RELATED"/>
    <property type="match status" value="1"/>
</dbReference>